<evidence type="ECO:0000313" key="2">
    <source>
        <dbReference type="Proteomes" id="UP000007463"/>
    </source>
</evidence>
<dbReference type="AlphaFoldDB" id="F2IFP4"/>
<organism evidence="1 2">
    <name type="scientific">Fluviicola taffensis (strain DSM 16823 / NCIMB 13979 / RW262)</name>
    <dbReference type="NCBI Taxonomy" id="755732"/>
    <lineage>
        <taxon>Bacteria</taxon>
        <taxon>Pseudomonadati</taxon>
        <taxon>Bacteroidota</taxon>
        <taxon>Flavobacteriia</taxon>
        <taxon>Flavobacteriales</taxon>
        <taxon>Crocinitomicaceae</taxon>
        <taxon>Fluviicola</taxon>
    </lineage>
</organism>
<reference evidence="1 2" key="1">
    <citation type="journal article" date="2011" name="Stand. Genomic Sci.">
        <title>Complete genome sequence of the gliding freshwater bacterium Fluviicola taffensis type strain (RW262).</title>
        <authorList>
            <person name="Woyke T."/>
            <person name="Chertkov O."/>
            <person name="Lapidus A."/>
            <person name="Nolan M."/>
            <person name="Lucas S."/>
            <person name="Del Rio T.G."/>
            <person name="Tice H."/>
            <person name="Cheng J.F."/>
            <person name="Tapia R."/>
            <person name="Han C."/>
            <person name="Goodwin L."/>
            <person name="Pitluck S."/>
            <person name="Liolios K."/>
            <person name="Pagani I."/>
            <person name="Ivanova N."/>
            <person name="Huntemann M."/>
            <person name="Mavromatis K."/>
            <person name="Mikhailova N."/>
            <person name="Pati A."/>
            <person name="Chen A."/>
            <person name="Palaniappan K."/>
            <person name="Land M."/>
            <person name="Hauser L."/>
            <person name="Brambilla E.M."/>
            <person name="Rohde M."/>
            <person name="Mwirichia R."/>
            <person name="Sikorski J."/>
            <person name="Tindall B.J."/>
            <person name="Goker M."/>
            <person name="Bristow J."/>
            <person name="Eisen J.A."/>
            <person name="Markowitz V."/>
            <person name="Hugenholtz P."/>
            <person name="Klenk H.P."/>
            <person name="Kyrpides N.C."/>
        </authorList>
    </citation>
    <scope>NUCLEOTIDE SEQUENCE [LARGE SCALE GENOMIC DNA]</scope>
    <source>
        <strain evidence="2">DSM 16823 / RW262 / RW262</strain>
    </source>
</reference>
<dbReference type="EMBL" id="CP002542">
    <property type="protein sequence ID" value="AEA42502.1"/>
    <property type="molecule type" value="Genomic_DNA"/>
</dbReference>
<gene>
    <name evidence="1" type="ordered locus">Fluta_0497</name>
</gene>
<name>F2IFP4_FLUTR</name>
<evidence type="ECO:0000313" key="1">
    <source>
        <dbReference type="EMBL" id="AEA42502.1"/>
    </source>
</evidence>
<keyword evidence="2" id="KW-1185">Reference proteome</keyword>
<reference evidence="2" key="2">
    <citation type="submission" date="2011-02" db="EMBL/GenBank/DDBJ databases">
        <title>The complete genome of Fluviicola taffensis DSM 16823.</title>
        <authorList>
            <consortium name="US DOE Joint Genome Institute (JGI-PGF)"/>
            <person name="Lucas S."/>
            <person name="Copeland A."/>
            <person name="Lapidus A."/>
            <person name="Bruce D."/>
            <person name="Goodwin L."/>
            <person name="Pitluck S."/>
            <person name="Kyrpides N."/>
            <person name="Mavromatis K."/>
            <person name="Ivanova N."/>
            <person name="Mikhailova N."/>
            <person name="Pagani I."/>
            <person name="Chertkov O."/>
            <person name="Detter J.C."/>
            <person name="Han C."/>
            <person name="Tapia R."/>
            <person name="Land M."/>
            <person name="Hauser L."/>
            <person name="Markowitz V."/>
            <person name="Cheng J.-F."/>
            <person name="Hugenholtz P."/>
            <person name="Woyke T."/>
            <person name="Wu D."/>
            <person name="Tindall B."/>
            <person name="Pomrenke H.G."/>
            <person name="Brambilla E."/>
            <person name="Klenk H.-P."/>
            <person name="Eisen J.A."/>
        </authorList>
    </citation>
    <scope>NUCLEOTIDE SEQUENCE [LARGE SCALE GENOMIC DNA]</scope>
    <source>
        <strain evidence="2">DSM 16823 / RW262 / RW262</strain>
    </source>
</reference>
<accession>F2IFP4</accession>
<dbReference type="STRING" id="755732.Fluta_0497"/>
<dbReference type="Proteomes" id="UP000007463">
    <property type="component" value="Chromosome"/>
</dbReference>
<dbReference type="HOGENOM" id="CLU_3233941_0_0_10"/>
<sequence length="43" mass="4830">MVVSELKKIIQVDSYNVVIKKLQISSCECGIIESKTTSTENRN</sequence>
<dbReference type="KEGG" id="fte:Fluta_0497"/>
<proteinExistence type="predicted"/>
<protein>
    <submittedName>
        <fullName evidence="1">Uncharacterized protein</fullName>
    </submittedName>
</protein>